<keyword evidence="1" id="KW-0812">Transmembrane</keyword>
<dbReference type="GO" id="GO:0005886">
    <property type="term" value="C:plasma membrane"/>
    <property type="evidence" value="ECO:0007669"/>
    <property type="project" value="TreeGrafter"/>
</dbReference>
<dbReference type="AlphaFoldDB" id="E3H8G7"/>
<dbReference type="Proteomes" id="UP000006875">
    <property type="component" value="Chromosome"/>
</dbReference>
<keyword evidence="3" id="KW-1185">Reference proteome</keyword>
<dbReference type="KEGG" id="ipo:Ilyop_0952"/>
<name>E3H8G7_ILYPC</name>
<dbReference type="STRING" id="572544.Ilyop_0952"/>
<reference evidence="2 3" key="1">
    <citation type="journal article" date="2010" name="Stand. Genomic Sci.">
        <title>Complete genome sequence of Ilyobacter polytropus type strain (CuHbu1).</title>
        <authorList>
            <person name="Sikorski J."/>
            <person name="Chertkov O."/>
            <person name="Lapidus A."/>
            <person name="Nolan M."/>
            <person name="Lucas S."/>
            <person name="Del Rio T.G."/>
            <person name="Tice H."/>
            <person name="Cheng J.F."/>
            <person name="Tapia R."/>
            <person name="Han C."/>
            <person name="Goodwin L."/>
            <person name="Pitluck S."/>
            <person name="Liolios K."/>
            <person name="Ivanova N."/>
            <person name="Mavromatis K."/>
            <person name="Mikhailova N."/>
            <person name="Pati A."/>
            <person name="Chen A."/>
            <person name="Palaniappan K."/>
            <person name="Land M."/>
            <person name="Hauser L."/>
            <person name="Chang Y.J."/>
            <person name="Jeffries C.D."/>
            <person name="Brambilla E."/>
            <person name="Yasawong M."/>
            <person name="Rohde M."/>
            <person name="Pukall R."/>
            <person name="Spring S."/>
            <person name="Goker M."/>
            <person name="Woyke T."/>
            <person name="Bristow J."/>
            <person name="Eisen J.A."/>
            <person name="Markowitz V."/>
            <person name="Hugenholtz P."/>
            <person name="Kyrpides N.C."/>
            <person name="Klenk H.P."/>
        </authorList>
    </citation>
    <scope>NUCLEOTIDE SEQUENCE [LARGE SCALE GENOMIC DNA]</scope>
    <source>
        <strain evidence="3">ATCC 51220 / DSM 2926 / LMG 16218 / CuHBu1</strain>
    </source>
</reference>
<evidence type="ECO:0008006" key="4">
    <source>
        <dbReference type="Google" id="ProtNLM"/>
    </source>
</evidence>
<evidence type="ECO:0000313" key="2">
    <source>
        <dbReference type="EMBL" id="ADO82734.1"/>
    </source>
</evidence>
<dbReference type="InterPro" id="IPR008523">
    <property type="entry name" value="DUF805"/>
</dbReference>
<keyword evidence="1" id="KW-1133">Transmembrane helix</keyword>
<feature type="transmembrane region" description="Helical" evidence="1">
    <location>
        <begin position="52"/>
        <end position="72"/>
    </location>
</feature>
<feature type="transmembrane region" description="Helical" evidence="1">
    <location>
        <begin position="84"/>
        <end position="103"/>
    </location>
</feature>
<dbReference type="PANTHER" id="PTHR34980">
    <property type="entry name" value="INNER MEMBRANE PROTEIN-RELATED-RELATED"/>
    <property type="match status" value="1"/>
</dbReference>
<dbReference type="eggNOG" id="COG3152">
    <property type="taxonomic scope" value="Bacteria"/>
</dbReference>
<organism evidence="2 3">
    <name type="scientific">Ilyobacter polytropus (strain ATCC 51220 / DSM 2926 / LMG 16218 / CuHBu1)</name>
    <dbReference type="NCBI Taxonomy" id="572544"/>
    <lineage>
        <taxon>Bacteria</taxon>
        <taxon>Fusobacteriati</taxon>
        <taxon>Fusobacteriota</taxon>
        <taxon>Fusobacteriia</taxon>
        <taxon>Fusobacteriales</taxon>
        <taxon>Fusobacteriaceae</taxon>
        <taxon>Ilyobacter</taxon>
    </lineage>
</organism>
<gene>
    <name evidence="2" type="ordered locus">Ilyop_0952</name>
</gene>
<accession>E3H8G7</accession>
<dbReference type="RefSeq" id="WP_013387402.1">
    <property type="nucleotide sequence ID" value="NC_014632.1"/>
</dbReference>
<evidence type="ECO:0000256" key="1">
    <source>
        <dbReference type="SAM" id="Phobius"/>
    </source>
</evidence>
<dbReference type="OrthoDB" id="9812349at2"/>
<dbReference type="Pfam" id="PF05656">
    <property type="entry name" value="DUF805"/>
    <property type="match status" value="1"/>
</dbReference>
<evidence type="ECO:0000313" key="3">
    <source>
        <dbReference type="Proteomes" id="UP000006875"/>
    </source>
</evidence>
<keyword evidence="1" id="KW-0472">Membrane</keyword>
<proteinExistence type="predicted"/>
<dbReference type="HOGENOM" id="CLU_093674_4_1_0"/>
<dbReference type="EMBL" id="CP002281">
    <property type="protein sequence ID" value="ADO82734.1"/>
    <property type="molecule type" value="Genomic_DNA"/>
</dbReference>
<dbReference type="PANTHER" id="PTHR34980:SF2">
    <property type="entry name" value="INNER MEMBRANE PROTEIN YHAH-RELATED"/>
    <property type="match status" value="1"/>
</dbReference>
<protein>
    <recommendedName>
        <fullName evidence="4">DUF805 domain-containing protein</fullName>
    </recommendedName>
</protein>
<sequence>MKWYLKAFKNYAVFNGRARRKEYWYFVLFNIIFSILLTAVDSFAGTLDANGSGLLSSIYALVVFLPSIAVAVRRLHDVDKSAWWMLIGIVPVIGVIILFIFMVKEGDPYQNRYGINPKLY</sequence>
<feature type="transmembrane region" description="Helical" evidence="1">
    <location>
        <begin position="23"/>
        <end position="40"/>
    </location>
</feature>